<dbReference type="EMBL" id="BSPQ01000005">
    <property type="protein sequence ID" value="GLS90858.1"/>
    <property type="molecule type" value="Genomic_DNA"/>
</dbReference>
<proteinExistence type="inferred from homology"/>
<dbReference type="Gene3D" id="1.20.58.220">
    <property type="entry name" value="Phosphate transport system protein phou homolog 2, domain 2"/>
    <property type="match status" value="1"/>
</dbReference>
<dbReference type="RefSeq" id="WP_284203972.1">
    <property type="nucleotide sequence ID" value="NZ_BSPQ01000005.1"/>
</dbReference>
<reference evidence="3" key="1">
    <citation type="journal article" date="2019" name="Int. J. Syst. Evol. Microbiol.">
        <title>The Global Catalogue of Microorganisms (GCM) 10K type strain sequencing project: providing services to taxonomists for standard genome sequencing and annotation.</title>
        <authorList>
            <consortium name="The Broad Institute Genomics Platform"/>
            <consortium name="The Broad Institute Genome Sequencing Center for Infectious Disease"/>
            <person name="Wu L."/>
            <person name="Ma J."/>
        </authorList>
    </citation>
    <scope>NUCLEOTIDE SEQUENCE [LARGE SCALE GENOMIC DNA]</scope>
    <source>
        <strain evidence="3">NBRC 103166</strain>
    </source>
</reference>
<dbReference type="PANTHER" id="PTHR36536">
    <property type="entry name" value="UPF0111 PROTEIN HI_1603"/>
    <property type="match status" value="1"/>
</dbReference>
<comment type="caution">
    <text evidence="2">The sequence shown here is derived from an EMBL/GenBank/DDBJ whole genome shotgun (WGS) entry which is preliminary data.</text>
</comment>
<evidence type="ECO:0000313" key="3">
    <source>
        <dbReference type="Proteomes" id="UP001157353"/>
    </source>
</evidence>
<accession>A0ABQ6E0D5</accession>
<protein>
    <submittedName>
        <fullName evidence="2">Phosphate transport regulator</fullName>
    </submittedName>
</protein>
<dbReference type="InterPro" id="IPR002727">
    <property type="entry name" value="DUF47"/>
</dbReference>
<sequence length="226" mass="25947">MPVNSIFGVFAKSPIKPIQMHIDKVAACSELLISFFHASAKPDWVEAEKIRKQISTLEKEADELKRELRLTLPKGLFMPIDRSDLIELVNRQDKIANTTKDIAGRIYGRQLQIPSEIFTDFMAYVQRCVDAVKQARKAINELDELLETGFKGREVDIVTLMIEELESIEDDTDSLQIRLRRHLLAVEQHYNPVDVMFLYQILEWVGQLADHSELIGTQLELILARS</sequence>
<keyword evidence="3" id="KW-1185">Reference proteome</keyword>
<dbReference type="Pfam" id="PF01865">
    <property type="entry name" value="PhoU_div"/>
    <property type="match status" value="1"/>
</dbReference>
<dbReference type="SUPFAM" id="SSF109755">
    <property type="entry name" value="PhoU-like"/>
    <property type="match status" value="1"/>
</dbReference>
<organism evidence="2 3">
    <name type="scientific">Psychromonas marina</name>
    <dbReference type="NCBI Taxonomy" id="88364"/>
    <lineage>
        <taxon>Bacteria</taxon>
        <taxon>Pseudomonadati</taxon>
        <taxon>Pseudomonadota</taxon>
        <taxon>Gammaproteobacteria</taxon>
        <taxon>Alteromonadales</taxon>
        <taxon>Psychromonadaceae</taxon>
        <taxon>Psychromonas</taxon>
    </lineage>
</organism>
<gene>
    <name evidence="2" type="ORF">GCM10007916_19250</name>
</gene>
<dbReference type="NCBIfam" id="TIGR00153">
    <property type="entry name" value="TIGR00153 family protein"/>
    <property type="match status" value="1"/>
</dbReference>
<comment type="similarity">
    <text evidence="1">Belongs to the UPF0111 family.</text>
</comment>
<dbReference type="InterPro" id="IPR038078">
    <property type="entry name" value="PhoU-like_sf"/>
</dbReference>
<name>A0ABQ6E0D5_9GAMM</name>
<evidence type="ECO:0000313" key="2">
    <source>
        <dbReference type="EMBL" id="GLS90858.1"/>
    </source>
</evidence>
<dbReference type="Proteomes" id="UP001157353">
    <property type="component" value="Unassembled WGS sequence"/>
</dbReference>
<dbReference type="PANTHER" id="PTHR36536:SF3">
    <property type="entry name" value="UPF0111 PROTEIN HI_1603"/>
    <property type="match status" value="1"/>
</dbReference>
<dbReference type="InterPro" id="IPR018445">
    <property type="entry name" value="Put_Phosphate_transp_reg"/>
</dbReference>
<evidence type="ECO:0000256" key="1">
    <source>
        <dbReference type="ARBA" id="ARBA00008591"/>
    </source>
</evidence>